<name>A0A6C0ARA9_9ZZZZ</name>
<evidence type="ECO:0000313" key="1">
    <source>
        <dbReference type="EMBL" id="QHS82272.1"/>
    </source>
</evidence>
<dbReference type="EMBL" id="MN740764">
    <property type="protein sequence ID" value="QHS82272.1"/>
    <property type="molecule type" value="Genomic_DNA"/>
</dbReference>
<organism evidence="1">
    <name type="scientific">viral metagenome</name>
    <dbReference type="NCBI Taxonomy" id="1070528"/>
    <lineage>
        <taxon>unclassified sequences</taxon>
        <taxon>metagenomes</taxon>
        <taxon>organismal metagenomes</taxon>
    </lineage>
</organism>
<reference evidence="1" key="1">
    <citation type="journal article" date="2020" name="Nature">
        <title>Giant virus diversity and host interactions through global metagenomics.</title>
        <authorList>
            <person name="Schulz F."/>
            <person name="Roux S."/>
            <person name="Paez-Espino D."/>
            <person name="Jungbluth S."/>
            <person name="Walsh D.A."/>
            <person name="Denef V.J."/>
            <person name="McMahon K.D."/>
            <person name="Konstantinidis K.T."/>
            <person name="Eloe-Fadrosh E.A."/>
            <person name="Kyrpides N.C."/>
            <person name="Woyke T."/>
        </authorList>
    </citation>
    <scope>NUCLEOTIDE SEQUENCE</scope>
    <source>
        <strain evidence="1">GVMAG-S-1101165-79</strain>
    </source>
</reference>
<sequence>MNAINYPEGLNPKIIEELQCLNGVTGIKKRLTRELFDLQNKNAYIQIEYNHDSIISCNIYNNPHIFTLHIVLDDKNNLITFEICRDYPFKPPKNIKINYKSYNSFLQINSSNTMKQVNELYAKVYKSKLPQCCLYCSSISCPANWSPSVKLINVVQEVQTFKKIRRSVIDKLLATKIINKYLIDDKGFHEYFYSFLFHF</sequence>
<dbReference type="AlphaFoldDB" id="A0A6C0ARA9"/>
<proteinExistence type="predicted"/>
<accession>A0A6C0ARA9</accession>
<protein>
    <submittedName>
        <fullName evidence="1">Uncharacterized protein</fullName>
    </submittedName>
</protein>